<dbReference type="Proteomes" id="UP001215712">
    <property type="component" value="Unassembled WGS sequence"/>
</dbReference>
<dbReference type="EMBL" id="JAQJAN010000004">
    <property type="protein sequence ID" value="KAJ5732270.1"/>
    <property type="molecule type" value="Genomic_DNA"/>
</dbReference>
<feature type="transmembrane region" description="Helical" evidence="8">
    <location>
        <begin position="173"/>
        <end position="192"/>
    </location>
</feature>
<evidence type="ECO:0000256" key="8">
    <source>
        <dbReference type="SAM" id="Phobius"/>
    </source>
</evidence>
<evidence type="ECO:0000256" key="2">
    <source>
        <dbReference type="ARBA" id="ARBA00010992"/>
    </source>
</evidence>
<reference evidence="10" key="1">
    <citation type="journal article" date="2023" name="IMA Fungus">
        <title>Comparative genomic study of the Penicillium genus elucidates a diverse pangenome and 15 lateral gene transfer events.</title>
        <authorList>
            <person name="Petersen C."/>
            <person name="Sorensen T."/>
            <person name="Nielsen M.R."/>
            <person name="Sondergaard T.E."/>
            <person name="Sorensen J.L."/>
            <person name="Fitzpatrick D.A."/>
            <person name="Frisvad J.C."/>
            <person name="Nielsen K.L."/>
        </authorList>
    </citation>
    <scope>NUCLEOTIDE SEQUENCE</scope>
    <source>
        <strain evidence="10">IBT 17514</strain>
    </source>
</reference>
<dbReference type="GO" id="GO:0005351">
    <property type="term" value="F:carbohydrate:proton symporter activity"/>
    <property type="evidence" value="ECO:0007669"/>
    <property type="project" value="TreeGrafter"/>
</dbReference>
<evidence type="ECO:0000313" key="11">
    <source>
        <dbReference type="Proteomes" id="UP001215712"/>
    </source>
</evidence>
<evidence type="ECO:0000256" key="6">
    <source>
        <dbReference type="ARBA" id="ARBA00023136"/>
    </source>
</evidence>
<comment type="similarity">
    <text evidence="2 7">Belongs to the major facilitator superfamily. Sugar transporter (TC 2.A.1.1) family.</text>
</comment>
<feature type="transmembrane region" description="Helical" evidence="8">
    <location>
        <begin position="204"/>
        <end position="223"/>
    </location>
</feature>
<reference evidence="10" key="2">
    <citation type="submission" date="2023-01" db="EMBL/GenBank/DDBJ databases">
        <authorList>
            <person name="Petersen C."/>
        </authorList>
    </citation>
    <scope>NUCLEOTIDE SEQUENCE</scope>
    <source>
        <strain evidence="10">IBT 17514</strain>
    </source>
</reference>
<evidence type="ECO:0000256" key="5">
    <source>
        <dbReference type="ARBA" id="ARBA00022989"/>
    </source>
</evidence>
<feature type="transmembrane region" description="Helical" evidence="8">
    <location>
        <begin position="331"/>
        <end position="351"/>
    </location>
</feature>
<name>A0AAD6HQQ0_9EURO</name>
<feature type="transmembrane region" description="Helical" evidence="8">
    <location>
        <begin position="497"/>
        <end position="514"/>
    </location>
</feature>
<organism evidence="10 11">
    <name type="scientific">Penicillium malachiteum</name>
    <dbReference type="NCBI Taxonomy" id="1324776"/>
    <lineage>
        <taxon>Eukaryota</taxon>
        <taxon>Fungi</taxon>
        <taxon>Dikarya</taxon>
        <taxon>Ascomycota</taxon>
        <taxon>Pezizomycotina</taxon>
        <taxon>Eurotiomycetes</taxon>
        <taxon>Eurotiomycetidae</taxon>
        <taxon>Eurotiales</taxon>
        <taxon>Aspergillaceae</taxon>
        <taxon>Penicillium</taxon>
    </lineage>
</organism>
<evidence type="ECO:0000256" key="7">
    <source>
        <dbReference type="RuleBase" id="RU003346"/>
    </source>
</evidence>
<feature type="transmembrane region" description="Helical" evidence="8">
    <location>
        <begin position="371"/>
        <end position="386"/>
    </location>
</feature>
<evidence type="ECO:0000256" key="3">
    <source>
        <dbReference type="ARBA" id="ARBA00022448"/>
    </source>
</evidence>
<dbReference type="FunFam" id="1.20.1250.20:FF:000078">
    <property type="entry name" value="MFS maltose transporter, putative"/>
    <property type="match status" value="1"/>
</dbReference>
<dbReference type="PANTHER" id="PTHR48022">
    <property type="entry name" value="PLASTIDIC GLUCOSE TRANSPORTER 4"/>
    <property type="match status" value="1"/>
</dbReference>
<comment type="caution">
    <text evidence="10">The sequence shown here is derived from an EMBL/GenBank/DDBJ whole genome shotgun (WGS) entry which is preliminary data.</text>
</comment>
<feature type="transmembrane region" description="Helical" evidence="8">
    <location>
        <begin position="425"/>
        <end position="450"/>
    </location>
</feature>
<proteinExistence type="inferred from homology"/>
<feature type="domain" description="Major facilitator superfamily (MFS) profile" evidence="9">
    <location>
        <begin position="73"/>
        <end position="518"/>
    </location>
</feature>
<dbReference type="InterPro" id="IPR003663">
    <property type="entry name" value="Sugar/inositol_transpt"/>
</dbReference>
<dbReference type="PROSITE" id="PS50850">
    <property type="entry name" value="MFS"/>
    <property type="match status" value="1"/>
</dbReference>
<dbReference type="Pfam" id="PF00083">
    <property type="entry name" value="Sugar_tr"/>
    <property type="match status" value="1"/>
</dbReference>
<dbReference type="Gene3D" id="1.20.1250.20">
    <property type="entry name" value="MFS general substrate transporter like domains"/>
    <property type="match status" value="1"/>
</dbReference>
<keyword evidence="3 7" id="KW-0813">Transport</keyword>
<accession>A0AAD6HQQ0</accession>
<comment type="subcellular location">
    <subcellularLocation>
        <location evidence="1">Membrane</location>
        <topology evidence="1">Multi-pass membrane protein</topology>
    </subcellularLocation>
</comment>
<dbReference type="InterPro" id="IPR036259">
    <property type="entry name" value="MFS_trans_sf"/>
</dbReference>
<keyword evidence="5 8" id="KW-1133">Transmembrane helix</keyword>
<feature type="transmembrane region" description="Helical" evidence="8">
    <location>
        <begin position="393"/>
        <end position="413"/>
    </location>
</feature>
<dbReference type="NCBIfam" id="TIGR00879">
    <property type="entry name" value="SP"/>
    <property type="match status" value="1"/>
</dbReference>
<evidence type="ECO:0000256" key="1">
    <source>
        <dbReference type="ARBA" id="ARBA00004141"/>
    </source>
</evidence>
<dbReference type="InterPro" id="IPR050360">
    <property type="entry name" value="MFS_Sugar_Transporters"/>
</dbReference>
<feature type="transmembrane region" description="Helical" evidence="8">
    <location>
        <begin position="471"/>
        <end position="491"/>
    </location>
</feature>
<dbReference type="InterPro" id="IPR005828">
    <property type="entry name" value="MFS_sugar_transport-like"/>
</dbReference>
<dbReference type="GO" id="GO:0016020">
    <property type="term" value="C:membrane"/>
    <property type="evidence" value="ECO:0007669"/>
    <property type="project" value="UniProtKB-SubCell"/>
</dbReference>
<dbReference type="PANTHER" id="PTHR48022:SF5">
    <property type="entry name" value="ALPHA-GLUCOSIDES PERMEASE MPH2-RELATED"/>
    <property type="match status" value="1"/>
</dbReference>
<dbReference type="SUPFAM" id="SSF103473">
    <property type="entry name" value="MFS general substrate transporter"/>
    <property type="match status" value="1"/>
</dbReference>
<dbReference type="AlphaFoldDB" id="A0AAD6HQQ0"/>
<protein>
    <recommendedName>
        <fullName evidence="9">Major facilitator superfamily (MFS) profile domain-containing protein</fullName>
    </recommendedName>
</protein>
<evidence type="ECO:0000259" key="9">
    <source>
        <dbReference type="PROSITE" id="PS50850"/>
    </source>
</evidence>
<evidence type="ECO:0000256" key="4">
    <source>
        <dbReference type="ARBA" id="ARBA00022692"/>
    </source>
</evidence>
<feature type="transmembrane region" description="Helical" evidence="8">
    <location>
        <begin position="149"/>
        <end position="167"/>
    </location>
</feature>
<dbReference type="InterPro" id="IPR020846">
    <property type="entry name" value="MFS_dom"/>
</dbReference>
<gene>
    <name evidence="10" type="ORF">N7493_003751</name>
</gene>
<sequence length="555" mass="62494">MEPARKQLEFLATENQSEIDPKPAPFDVSPIVIQGKDEEQKVVTLKDAAKAVKNEQEMTLRDAIRKYPQAIFSFAWFSASLIMEGFDHSFISGFISFPAFQKRYGVEVSPGKYEIPAEMQSGISNGTQAGEIIGLLICGLFVDWFGSRWIMIACLLLMICFAFLQFFTANIDMYLGAEILLGIPWGAFQSLTDAYAVEVCPSTLTPYLTMLVSMFWSIGYLIGTGVLRGFLKMTTSAAYKIPFALQWVFPIPLAIGIYFAPESPWWSIRKGRRADAEKSLRKLRSKKYINEEELAETVVIMEYTHQVEIEMKLSSTYWDLFKGVNLRRTEICVWTYSVQVWCTALVAYIVFFLEDAGLPTTASFDFGMSEYALAIVGVLVAFYFVPRVGRRTLLLYGTLFMVVTTFVIGLLGIPGTVSHPSLAYTIGSILLVQYFVYFIPIGPVVFTIVAEIPSNILRSKTIVISRATYNTIALIKGQILPHMITASSWNWGAKAGFFWGAFMLIILIWAYFVLPETKDRAFVELDILFKNNVAARDFKKTKVDLASETFIQSES</sequence>
<keyword evidence="11" id="KW-1185">Reference proteome</keyword>
<keyword evidence="6 8" id="KW-0472">Membrane</keyword>
<keyword evidence="4 8" id="KW-0812">Transmembrane</keyword>
<evidence type="ECO:0000313" key="10">
    <source>
        <dbReference type="EMBL" id="KAJ5732270.1"/>
    </source>
</evidence>